<dbReference type="Proteomes" id="UP000003112">
    <property type="component" value="Unassembled WGS sequence"/>
</dbReference>
<proteinExistence type="predicted"/>
<keyword evidence="2" id="KW-1185">Reference proteome</keyword>
<evidence type="ECO:0000313" key="2">
    <source>
        <dbReference type="Proteomes" id="UP000003112"/>
    </source>
</evidence>
<dbReference type="STRING" id="873513.HMPREF6485_1428"/>
<reference evidence="1 2" key="1">
    <citation type="submission" date="2010-10" db="EMBL/GenBank/DDBJ databases">
        <authorList>
            <person name="Muzny D."/>
            <person name="Qin X."/>
            <person name="Deng J."/>
            <person name="Jiang H."/>
            <person name="Liu Y."/>
            <person name="Qu J."/>
            <person name="Song X.-Z."/>
            <person name="Zhang L."/>
            <person name="Thornton R."/>
            <person name="Coyle M."/>
            <person name="Francisco L."/>
            <person name="Jackson L."/>
            <person name="Javaid M."/>
            <person name="Korchina V."/>
            <person name="Kovar C."/>
            <person name="Mata R."/>
            <person name="Mathew T."/>
            <person name="Ngo R."/>
            <person name="Nguyen L."/>
            <person name="Nguyen N."/>
            <person name="Okwuonu G."/>
            <person name="Ongeri F."/>
            <person name="Pham C."/>
            <person name="Simmons D."/>
            <person name="Wilczek-Boney K."/>
            <person name="Hale W."/>
            <person name="Jakkamsetti A."/>
            <person name="Pham P."/>
            <person name="Ruth R."/>
            <person name="San Lucas F."/>
            <person name="Warren J."/>
            <person name="Zhang J."/>
            <person name="Zhao Z."/>
            <person name="Zhou C."/>
            <person name="Zhu D."/>
            <person name="Lee S."/>
            <person name="Bess C."/>
            <person name="Blankenburg K."/>
            <person name="Forbes L."/>
            <person name="Fu Q."/>
            <person name="Gubbala S."/>
            <person name="Hirani K."/>
            <person name="Jayaseelan J.C."/>
            <person name="Lara F."/>
            <person name="Munidasa M."/>
            <person name="Palculict T."/>
            <person name="Patil S."/>
            <person name="Pu L.-L."/>
            <person name="Saada N."/>
            <person name="Tang L."/>
            <person name="Weissenberger G."/>
            <person name="Zhu Y."/>
            <person name="Hemphill L."/>
            <person name="Shang Y."/>
            <person name="Youmans B."/>
            <person name="Ayvaz T."/>
            <person name="Ross M."/>
            <person name="Santibanez J."/>
            <person name="Aqrawi P."/>
            <person name="Gross S."/>
            <person name="Joshi V."/>
            <person name="Fowler G."/>
            <person name="Nazareth L."/>
            <person name="Reid J."/>
            <person name="Worley K."/>
            <person name="Petrosino J."/>
            <person name="Highlander S."/>
            <person name="Gibbs R."/>
        </authorList>
    </citation>
    <scope>NUCLEOTIDE SEQUENCE [LARGE SCALE GENOMIC DNA]</scope>
    <source>
        <strain evidence="1 2">ATCC 33574</strain>
    </source>
</reference>
<evidence type="ECO:0000313" key="1">
    <source>
        <dbReference type="EMBL" id="EFU30614.1"/>
    </source>
</evidence>
<sequence>MSLRRCINNNAAVIVQRNNPNITDVIRDFDDFVDFFQNKPE</sequence>
<organism evidence="1 2">
    <name type="scientific">Segatella buccae ATCC 33574</name>
    <dbReference type="NCBI Taxonomy" id="873513"/>
    <lineage>
        <taxon>Bacteria</taxon>
        <taxon>Pseudomonadati</taxon>
        <taxon>Bacteroidota</taxon>
        <taxon>Bacteroidia</taxon>
        <taxon>Bacteroidales</taxon>
        <taxon>Prevotellaceae</taxon>
        <taxon>Segatella</taxon>
    </lineage>
</organism>
<name>E6K742_9BACT</name>
<dbReference type="EMBL" id="AEPD01000027">
    <property type="protein sequence ID" value="EFU30614.1"/>
    <property type="molecule type" value="Genomic_DNA"/>
</dbReference>
<comment type="caution">
    <text evidence="1">The sequence shown here is derived from an EMBL/GenBank/DDBJ whole genome shotgun (WGS) entry which is preliminary data.</text>
</comment>
<protein>
    <submittedName>
        <fullName evidence="1">Uncharacterized protein</fullName>
    </submittedName>
</protein>
<accession>E6K742</accession>
<gene>
    <name evidence="1" type="ORF">HMPREF6485_1428</name>
</gene>
<dbReference type="HOGENOM" id="CLU_3274423_0_0_10"/>
<dbReference type="AlphaFoldDB" id="E6K742"/>